<dbReference type="EMBL" id="UINC01204375">
    <property type="protein sequence ID" value="SVE25067.1"/>
    <property type="molecule type" value="Genomic_DNA"/>
</dbReference>
<reference evidence="1" key="1">
    <citation type="submission" date="2018-05" db="EMBL/GenBank/DDBJ databases">
        <authorList>
            <person name="Lanie J.A."/>
            <person name="Ng W.-L."/>
            <person name="Kazmierczak K.M."/>
            <person name="Andrzejewski T.M."/>
            <person name="Davidsen T.M."/>
            <person name="Wayne K.J."/>
            <person name="Tettelin H."/>
            <person name="Glass J.I."/>
            <person name="Rusch D."/>
            <person name="Podicherti R."/>
            <person name="Tsui H.-C.T."/>
            <person name="Winkler M.E."/>
        </authorList>
    </citation>
    <scope>NUCLEOTIDE SEQUENCE</scope>
</reference>
<protein>
    <recommendedName>
        <fullName evidence="2">GS beta-grasp domain-containing protein</fullName>
    </recommendedName>
</protein>
<dbReference type="Gene3D" id="3.30.590.10">
    <property type="entry name" value="Glutamine synthetase/guanido kinase, catalytic domain"/>
    <property type="match status" value="1"/>
</dbReference>
<evidence type="ECO:0008006" key="2">
    <source>
        <dbReference type="Google" id="ProtNLM"/>
    </source>
</evidence>
<feature type="non-terminal residue" evidence="1">
    <location>
        <position position="1"/>
    </location>
</feature>
<dbReference type="AlphaFoldDB" id="A0A383BY18"/>
<organism evidence="1">
    <name type="scientific">marine metagenome</name>
    <dbReference type="NCBI Taxonomy" id="408172"/>
    <lineage>
        <taxon>unclassified sequences</taxon>
        <taxon>metagenomes</taxon>
        <taxon>ecological metagenomes</taxon>
    </lineage>
</organism>
<feature type="non-terminal residue" evidence="1">
    <location>
        <position position="59"/>
    </location>
</feature>
<evidence type="ECO:0000313" key="1">
    <source>
        <dbReference type="EMBL" id="SVE25067.1"/>
    </source>
</evidence>
<accession>A0A383BY18</accession>
<name>A0A383BY18_9ZZZZ</name>
<gene>
    <name evidence="1" type="ORF">METZ01_LOCUS477921</name>
</gene>
<sequence length="59" mass="6840">VWNVDDTSHKTNTRNKLVELLTSFNEDPEEWVGFEQEYTLFQYGKPLGWQGLVEPAPQG</sequence>
<proteinExistence type="predicted"/>